<dbReference type="Proteomes" id="UP000887458">
    <property type="component" value="Unassembled WGS sequence"/>
</dbReference>
<proteinExistence type="predicted"/>
<evidence type="ECO:0000313" key="2">
    <source>
        <dbReference type="Proteomes" id="UP000887458"/>
    </source>
</evidence>
<reference evidence="1 2" key="1">
    <citation type="journal article" date="2018" name="J. Allergy Clin. Immunol.">
        <title>High-quality assembly of Dermatophagoides pteronyssinus genome and transcriptome reveals a wide range of novel allergens.</title>
        <authorList>
            <person name="Liu X.Y."/>
            <person name="Yang K.Y."/>
            <person name="Wang M.Q."/>
            <person name="Kwok J.S."/>
            <person name="Zeng X."/>
            <person name="Yang Z."/>
            <person name="Xiao X.J."/>
            <person name="Lau C.P."/>
            <person name="Li Y."/>
            <person name="Huang Z.M."/>
            <person name="Ba J.G."/>
            <person name="Yim A.K."/>
            <person name="Ouyang C.Y."/>
            <person name="Ngai S.M."/>
            <person name="Chan T.F."/>
            <person name="Leung E.L."/>
            <person name="Liu L."/>
            <person name="Liu Z.G."/>
            <person name="Tsui S.K."/>
        </authorList>
    </citation>
    <scope>NUCLEOTIDE SEQUENCE [LARGE SCALE GENOMIC DNA]</scope>
    <source>
        <strain evidence="1">Derp</strain>
    </source>
</reference>
<accession>A0ABQ8J1W0</accession>
<keyword evidence="2" id="KW-1185">Reference proteome</keyword>
<protein>
    <submittedName>
        <fullName evidence="1">Uncharacterized protein</fullName>
    </submittedName>
</protein>
<gene>
    <name evidence="1" type="ORF">DERP_014534</name>
</gene>
<dbReference type="EMBL" id="NJHN03000091">
    <property type="protein sequence ID" value="KAH9416485.1"/>
    <property type="molecule type" value="Genomic_DNA"/>
</dbReference>
<reference evidence="1 2" key="2">
    <citation type="journal article" date="2022" name="Mol. Biol. Evol.">
        <title>Comparative Genomics Reveals Insights into the Divergent Evolution of Astigmatic Mites and Household Pest Adaptations.</title>
        <authorList>
            <person name="Xiong Q."/>
            <person name="Wan A.T."/>
            <person name="Liu X."/>
            <person name="Fung C.S."/>
            <person name="Xiao X."/>
            <person name="Malainual N."/>
            <person name="Hou J."/>
            <person name="Wang L."/>
            <person name="Wang M."/>
            <person name="Yang K.Y."/>
            <person name="Cui Y."/>
            <person name="Leung E.L."/>
            <person name="Nong W."/>
            <person name="Shin S.K."/>
            <person name="Au S.W."/>
            <person name="Jeong K.Y."/>
            <person name="Chew F.T."/>
            <person name="Hui J.H."/>
            <person name="Leung T.F."/>
            <person name="Tungtrongchitr A."/>
            <person name="Zhong N."/>
            <person name="Liu Z."/>
            <person name="Tsui S.K."/>
        </authorList>
    </citation>
    <scope>NUCLEOTIDE SEQUENCE [LARGE SCALE GENOMIC DNA]</scope>
    <source>
        <strain evidence="1">Derp</strain>
    </source>
</reference>
<sequence length="108" mass="11781">MFFTPVVDCIRIPRIYDVTGLSANSLIRLYAESTADEIPDGKSSLSKTYIPYIAGPLGDAYVSRKSLGFLPDTNNDTDADRNASAAIFIAFALFNPFLNAPSDIAERK</sequence>
<comment type="caution">
    <text evidence="1">The sequence shown here is derived from an EMBL/GenBank/DDBJ whole genome shotgun (WGS) entry which is preliminary data.</text>
</comment>
<evidence type="ECO:0000313" key="1">
    <source>
        <dbReference type="EMBL" id="KAH9416485.1"/>
    </source>
</evidence>
<organism evidence="1 2">
    <name type="scientific">Dermatophagoides pteronyssinus</name>
    <name type="common">European house dust mite</name>
    <dbReference type="NCBI Taxonomy" id="6956"/>
    <lineage>
        <taxon>Eukaryota</taxon>
        <taxon>Metazoa</taxon>
        <taxon>Ecdysozoa</taxon>
        <taxon>Arthropoda</taxon>
        <taxon>Chelicerata</taxon>
        <taxon>Arachnida</taxon>
        <taxon>Acari</taxon>
        <taxon>Acariformes</taxon>
        <taxon>Sarcoptiformes</taxon>
        <taxon>Astigmata</taxon>
        <taxon>Psoroptidia</taxon>
        <taxon>Analgoidea</taxon>
        <taxon>Pyroglyphidae</taxon>
        <taxon>Dermatophagoidinae</taxon>
        <taxon>Dermatophagoides</taxon>
    </lineage>
</organism>
<name>A0ABQ8J1W0_DERPT</name>